<evidence type="ECO:0000313" key="6">
    <source>
        <dbReference type="EMBL" id="MZL68202.1"/>
    </source>
</evidence>
<reference evidence="7" key="1">
    <citation type="submission" date="2016-11" db="EMBL/GenBank/DDBJ databases">
        <authorList>
            <person name="Varghese N."/>
            <person name="Submissions S."/>
        </authorList>
    </citation>
    <scope>NUCLEOTIDE SEQUENCE</scope>
    <source>
        <strain evidence="7">DSM 4029</strain>
    </source>
</reference>
<comment type="subcellular location">
    <subcellularLocation>
        <location evidence="1">Membrane</location>
        <topology evidence="1">Multi-pass membrane protein</topology>
    </subcellularLocation>
</comment>
<feature type="transmembrane region" description="Helical" evidence="5">
    <location>
        <begin position="210"/>
        <end position="228"/>
    </location>
</feature>
<dbReference type="InterPro" id="IPR002293">
    <property type="entry name" value="AA/rel_permease1"/>
</dbReference>
<comment type="caution">
    <text evidence="7">The sequence shown here is derived from an EMBL/GenBank/DDBJ whole genome shotgun (WGS) entry which is preliminary data.</text>
</comment>
<gene>
    <name evidence="6" type="ORF">GT747_00235</name>
    <name evidence="7" type="ORF">SAMN05444424_1872</name>
</gene>
<keyword evidence="4 5" id="KW-0472">Membrane</keyword>
<evidence type="ECO:0000256" key="1">
    <source>
        <dbReference type="ARBA" id="ARBA00004141"/>
    </source>
</evidence>
<feature type="transmembrane region" description="Helical" evidence="5">
    <location>
        <begin position="248"/>
        <end position="266"/>
    </location>
</feature>
<evidence type="ECO:0000256" key="3">
    <source>
        <dbReference type="ARBA" id="ARBA00022989"/>
    </source>
</evidence>
<name>A0AAQ1MEA1_9FIRM</name>
<evidence type="ECO:0000313" key="9">
    <source>
        <dbReference type="Proteomes" id="UP000474718"/>
    </source>
</evidence>
<dbReference type="Pfam" id="PF13520">
    <property type="entry name" value="AA_permease_2"/>
    <property type="match status" value="1"/>
</dbReference>
<keyword evidence="3 5" id="KW-1133">Transmembrane helix</keyword>
<dbReference type="PIRSF" id="PIRSF006060">
    <property type="entry name" value="AA_transporter"/>
    <property type="match status" value="1"/>
</dbReference>
<reference evidence="6 9" key="3">
    <citation type="journal article" date="2019" name="Nat. Med.">
        <title>A library of human gut bacterial isolates paired with longitudinal multiomics data enables mechanistic microbiome research.</title>
        <authorList>
            <person name="Poyet M."/>
            <person name="Groussin M."/>
            <person name="Gibbons S.M."/>
            <person name="Avila-Pacheco J."/>
            <person name="Jiang X."/>
            <person name="Kearney S.M."/>
            <person name="Perrotta A.R."/>
            <person name="Berdy B."/>
            <person name="Zhao S."/>
            <person name="Lieberman T.D."/>
            <person name="Swanson P.K."/>
            <person name="Smith M."/>
            <person name="Roesemann S."/>
            <person name="Alexander J.E."/>
            <person name="Rich S.A."/>
            <person name="Livny J."/>
            <person name="Vlamakis H."/>
            <person name="Clish C."/>
            <person name="Bullock K."/>
            <person name="Deik A."/>
            <person name="Scott J."/>
            <person name="Pierce K.A."/>
            <person name="Xavier R.J."/>
            <person name="Alm E.J."/>
        </authorList>
    </citation>
    <scope>NUCLEOTIDE SEQUENCE [LARGE SCALE GENOMIC DNA]</scope>
    <source>
        <strain evidence="6 9">BIOML-A2</strain>
    </source>
</reference>
<evidence type="ECO:0000313" key="7">
    <source>
        <dbReference type="EMBL" id="SHG20654.1"/>
    </source>
</evidence>
<evidence type="ECO:0000313" key="8">
    <source>
        <dbReference type="Proteomes" id="UP000184089"/>
    </source>
</evidence>
<dbReference type="GO" id="GO:0015179">
    <property type="term" value="F:L-amino acid transmembrane transporter activity"/>
    <property type="evidence" value="ECO:0007669"/>
    <property type="project" value="TreeGrafter"/>
</dbReference>
<dbReference type="EMBL" id="WWVX01000001">
    <property type="protein sequence ID" value="MZL68202.1"/>
    <property type="molecule type" value="Genomic_DNA"/>
</dbReference>
<feature type="transmembrane region" description="Helical" evidence="5">
    <location>
        <begin position="58"/>
        <end position="83"/>
    </location>
</feature>
<evidence type="ECO:0000256" key="4">
    <source>
        <dbReference type="ARBA" id="ARBA00023136"/>
    </source>
</evidence>
<dbReference type="PANTHER" id="PTHR11785:SF512">
    <property type="entry name" value="SOBREMESA, ISOFORM B"/>
    <property type="match status" value="1"/>
</dbReference>
<feature type="transmembrane region" description="Helical" evidence="5">
    <location>
        <begin position="167"/>
        <end position="189"/>
    </location>
</feature>
<dbReference type="AlphaFoldDB" id="A0AAQ1MEA1"/>
<feature type="transmembrane region" description="Helical" evidence="5">
    <location>
        <begin position="411"/>
        <end position="430"/>
    </location>
</feature>
<dbReference type="PANTHER" id="PTHR11785">
    <property type="entry name" value="AMINO ACID TRANSPORTER"/>
    <property type="match status" value="1"/>
</dbReference>
<dbReference type="RefSeq" id="WP_044993027.1">
    <property type="nucleotide sequence ID" value="NZ_FQVY01000002.1"/>
</dbReference>
<dbReference type="Proteomes" id="UP000184089">
    <property type="component" value="Unassembled WGS sequence"/>
</dbReference>
<feature type="transmembrane region" description="Helical" evidence="5">
    <location>
        <begin position="436"/>
        <end position="454"/>
    </location>
</feature>
<feature type="transmembrane region" description="Helical" evidence="5">
    <location>
        <begin position="354"/>
        <end position="373"/>
    </location>
</feature>
<keyword evidence="9" id="KW-1185">Reference proteome</keyword>
<dbReference type="InterPro" id="IPR050598">
    <property type="entry name" value="AminoAcid_Transporter"/>
</dbReference>
<proteinExistence type="predicted"/>
<dbReference type="Proteomes" id="UP000474718">
    <property type="component" value="Unassembled WGS sequence"/>
</dbReference>
<sequence>MNQTPNTNKAQALASEKTELKREVGLFGGVSVLGGIMIGSGIFYLGSIVLQRSGMSMGLALLVWALGGLVVLFSGICYAELGAMMPKAGGGYVYLREAYGERVAFMSGFSNFILGSSGSIAALAVAFPEAIASLVPLSPLACKAIAIGMIVLLSAINLFGIKLGSRIQNFFMVLKLLPIVLIIVCGIFMGQQTPNLSLVPDPAIAGTPSLFKICGMVAFGVVATLWAYEGWTNLNTISEEIKNPKRNLPLAIILSIVGVMLIYVLFNFAIYRTLPYETITAMLASGDLFLGTAAANTLFGSAGKIIVGSTMIVAIFSALNGCVMVFPRTYYAMARDGAFFKSAAKLHPKYKTPVFAIVLSGVVSIVLVCMQNLSQLTSLVAFCGMFFNTMTFYAVIRLRKKYPDLERPYKVWGYPVMVVLVILITIGLLINTLVESPVTSIIGLSVPAVGLLLYELVFKKSREAVLAAQRAEAEAQATDNKEEA</sequence>
<evidence type="ECO:0000256" key="5">
    <source>
        <dbReference type="SAM" id="Phobius"/>
    </source>
</evidence>
<keyword evidence="2 5" id="KW-0812">Transmembrane</keyword>
<dbReference type="GO" id="GO:0016020">
    <property type="term" value="C:membrane"/>
    <property type="evidence" value="ECO:0007669"/>
    <property type="project" value="UniProtKB-SubCell"/>
</dbReference>
<feature type="transmembrane region" description="Helical" evidence="5">
    <location>
        <begin position="140"/>
        <end position="161"/>
    </location>
</feature>
<organism evidence="7 8">
    <name type="scientific">Bittarella massiliensis</name>
    <name type="common">ex Durand et al. 2017</name>
    <dbReference type="NCBI Taxonomy" id="1720313"/>
    <lineage>
        <taxon>Bacteria</taxon>
        <taxon>Bacillati</taxon>
        <taxon>Bacillota</taxon>
        <taxon>Clostridia</taxon>
        <taxon>Eubacteriales</taxon>
        <taxon>Oscillospiraceae</taxon>
        <taxon>Bittarella (ex Durand et al. 2017)</taxon>
    </lineage>
</organism>
<feature type="transmembrane region" description="Helical" evidence="5">
    <location>
        <begin position="24"/>
        <end position="46"/>
    </location>
</feature>
<evidence type="ECO:0000256" key="2">
    <source>
        <dbReference type="ARBA" id="ARBA00022692"/>
    </source>
</evidence>
<protein>
    <submittedName>
        <fullName evidence="6">Amino acid permease</fullName>
    </submittedName>
    <submittedName>
        <fullName evidence="7">Basic amino acid/polyamine antiporter, APA family</fullName>
    </submittedName>
</protein>
<reference evidence="8" key="2">
    <citation type="submission" date="2016-11" db="EMBL/GenBank/DDBJ databases">
        <authorList>
            <person name="Jaros S."/>
            <person name="Januszkiewicz K."/>
            <person name="Wedrychowicz H."/>
        </authorList>
    </citation>
    <scope>NUCLEOTIDE SEQUENCE [LARGE SCALE GENOMIC DNA]</scope>
    <source>
        <strain evidence="8">DSM 4029</strain>
    </source>
</reference>
<feature type="transmembrane region" description="Helical" evidence="5">
    <location>
        <begin position="305"/>
        <end position="326"/>
    </location>
</feature>
<accession>A0AAQ1MEA1</accession>
<dbReference type="Gene3D" id="1.20.1740.10">
    <property type="entry name" value="Amino acid/polyamine transporter I"/>
    <property type="match status" value="1"/>
</dbReference>
<dbReference type="EMBL" id="FQVY01000002">
    <property type="protein sequence ID" value="SHG20654.1"/>
    <property type="molecule type" value="Genomic_DNA"/>
</dbReference>
<feature type="transmembrane region" description="Helical" evidence="5">
    <location>
        <begin position="379"/>
        <end position="399"/>
    </location>
</feature>
<feature type="transmembrane region" description="Helical" evidence="5">
    <location>
        <begin position="103"/>
        <end position="128"/>
    </location>
</feature>